<evidence type="ECO:0000313" key="2">
    <source>
        <dbReference type="EMBL" id="KPL12834.1"/>
    </source>
</evidence>
<feature type="signal peptide" evidence="1">
    <location>
        <begin position="1"/>
        <end position="21"/>
    </location>
</feature>
<dbReference type="AlphaFoldDB" id="A0A0S8JTP6"/>
<reference evidence="2 3" key="1">
    <citation type="journal article" date="2015" name="Microbiome">
        <title>Genomic resolution of linkages in carbon, nitrogen, and sulfur cycling among widespread estuary sediment bacteria.</title>
        <authorList>
            <person name="Baker B.J."/>
            <person name="Lazar C.S."/>
            <person name="Teske A.P."/>
            <person name="Dick G.J."/>
        </authorList>
    </citation>
    <scope>NUCLEOTIDE SEQUENCE [LARGE SCALE GENOMIC DNA]</scope>
    <source>
        <strain evidence="2">SM1_77</strain>
    </source>
</reference>
<dbReference type="PROSITE" id="PS51257">
    <property type="entry name" value="PROKAR_LIPOPROTEIN"/>
    <property type="match status" value="1"/>
</dbReference>
<gene>
    <name evidence="2" type="ORF">AMJ74_06060</name>
</gene>
<evidence type="ECO:0000256" key="1">
    <source>
        <dbReference type="SAM" id="SignalP"/>
    </source>
</evidence>
<organism evidence="2 3">
    <name type="scientific">candidate division WOR_3 bacterium SM1_77</name>
    <dbReference type="NCBI Taxonomy" id="1703778"/>
    <lineage>
        <taxon>Bacteria</taxon>
        <taxon>Bacteria division WOR-3</taxon>
    </lineage>
</organism>
<feature type="chain" id="PRO_5006649222" description="Bacterial Ig-like domain-containing protein" evidence="1">
    <location>
        <begin position="22"/>
        <end position="147"/>
    </location>
</feature>
<name>A0A0S8JTP6_UNCW3</name>
<evidence type="ECO:0008006" key="4">
    <source>
        <dbReference type="Google" id="ProtNLM"/>
    </source>
</evidence>
<keyword evidence="1" id="KW-0732">Signal</keyword>
<proteinExistence type="predicted"/>
<accession>A0A0S8JTP6</accession>
<dbReference type="SUPFAM" id="SSF117074">
    <property type="entry name" value="Hypothetical protein PA1324"/>
    <property type="match status" value="1"/>
</dbReference>
<dbReference type="Proteomes" id="UP000050975">
    <property type="component" value="Unassembled WGS sequence"/>
</dbReference>
<protein>
    <recommendedName>
        <fullName evidence="4">Bacterial Ig-like domain-containing protein</fullName>
    </recommendedName>
</protein>
<evidence type="ECO:0000313" key="3">
    <source>
        <dbReference type="Proteomes" id="UP000050975"/>
    </source>
</evidence>
<comment type="caution">
    <text evidence="2">The sequence shown here is derived from an EMBL/GenBank/DDBJ whole genome shotgun (WGS) entry which is preliminary data.</text>
</comment>
<sequence length="147" mass="15585">MKKLWFLLFALILTVSVVSCGGEDEPAPTPTTATISGTLSLQAGVTGDLNNTRVAIYTSYADWAADRVLKSVAAAGSGASATYTITDVTPGNYYLDAWKDVDNSATWNSDDLFGVYGQSLWPSPQFTPFSVSAGQTFTANVTMIVLP</sequence>
<dbReference type="EMBL" id="LJVE01000132">
    <property type="protein sequence ID" value="KPL12834.1"/>
    <property type="molecule type" value="Genomic_DNA"/>
</dbReference>